<feature type="domain" description="N-acetyltransferase" evidence="1">
    <location>
        <begin position="10"/>
        <end position="167"/>
    </location>
</feature>
<protein>
    <submittedName>
        <fullName evidence="2">Acetyltransferase</fullName>
    </submittedName>
</protein>
<evidence type="ECO:0000313" key="3">
    <source>
        <dbReference type="Proteomes" id="UP000037953"/>
    </source>
</evidence>
<dbReference type="SUPFAM" id="SSF55729">
    <property type="entry name" value="Acyl-CoA N-acyltransferases (Nat)"/>
    <property type="match status" value="1"/>
</dbReference>
<dbReference type="GO" id="GO:0016747">
    <property type="term" value="F:acyltransferase activity, transferring groups other than amino-acyl groups"/>
    <property type="evidence" value="ECO:0007669"/>
    <property type="project" value="InterPro"/>
</dbReference>
<dbReference type="EMBL" id="LJOD01000011">
    <property type="protein sequence ID" value="KPE50253.1"/>
    <property type="molecule type" value="Genomic_DNA"/>
</dbReference>
<comment type="caution">
    <text evidence="2">The sequence shown here is derived from an EMBL/GenBank/DDBJ whole genome shotgun (WGS) entry which is preliminary data.</text>
</comment>
<reference evidence="3" key="2">
    <citation type="submission" date="2015-09" db="EMBL/GenBank/DDBJ databases">
        <title>Draft genome sequence of a multidrug-resistant Chryseobacterium indologenes isolate from Malaysia.</title>
        <authorList>
            <person name="Yu C.Y."/>
            <person name="Ang G.Y."/>
            <person name="Chan K.-G."/>
        </authorList>
    </citation>
    <scope>NUCLEOTIDE SEQUENCE [LARGE SCALE GENOMIC DNA]</scope>
    <source>
        <strain evidence="3">CI_885</strain>
    </source>
</reference>
<dbReference type="PATRIC" id="fig|253.9.peg.1149"/>
<dbReference type="InterPro" id="IPR051531">
    <property type="entry name" value="N-acetyltransferase"/>
</dbReference>
<dbReference type="Gene3D" id="3.40.630.30">
    <property type="match status" value="1"/>
</dbReference>
<dbReference type="Proteomes" id="UP000037953">
    <property type="component" value="Unassembled WGS sequence"/>
</dbReference>
<gene>
    <name evidence="2" type="ORF">AOB46_16045</name>
</gene>
<dbReference type="AlphaFoldDB" id="A0A0N0IV61"/>
<sequence>MKRITETERLLLRELTPEDAENFFQLNQNPNVIRYTGDSSFSSVEEAQRFLENYKDYEVSGYGRWAVIDKENHTFLGWCGLKYHKETRETDIGFRFFEEYWNKGYASESAAACLNYGFEKLNLQKIIGRAMAVNTASVKVLQKIGMNLEREFDFEGNKGIIYTIENS</sequence>
<organism evidence="2 3">
    <name type="scientific">Chryseobacterium indologenes</name>
    <name type="common">Flavobacterium indologenes</name>
    <dbReference type="NCBI Taxonomy" id="253"/>
    <lineage>
        <taxon>Bacteria</taxon>
        <taxon>Pseudomonadati</taxon>
        <taxon>Bacteroidota</taxon>
        <taxon>Flavobacteriia</taxon>
        <taxon>Flavobacteriales</taxon>
        <taxon>Weeksellaceae</taxon>
        <taxon>Chryseobacterium group</taxon>
        <taxon>Chryseobacterium</taxon>
    </lineage>
</organism>
<proteinExistence type="predicted"/>
<accession>A0A0N0IV61</accession>
<keyword evidence="2" id="KW-0808">Transferase</keyword>
<evidence type="ECO:0000313" key="2">
    <source>
        <dbReference type="EMBL" id="KPE50253.1"/>
    </source>
</evidence>
<dbReference type="InterPro" id="IPR000182">
    <property type="entry name" value="GNAT_dom"/>
</dbReference>
<reference evidence="2 3" key="1">
    <citation type="journal article" date="2015" name="Genom Data">
        <title>Draft genome sequence of a multidrug-resistant Chryseobacterium indologenes isolate from Malaysia.</title>
        <authorList>
            <person name="Yu C.Y."/>
            <person name="Ang G.Y."/>
            <person name="Cheng H.J."/>
            <person name="Cheong Y.M."/>
            <person name="Yin W.F."/>
            <person name="Chan K.G."/>
        </authorList>
    </citation>
    <scope>NUCLEOTIDE SEQUENCE [LARGE SCALE GENOMIC DNA]</scope>
    <source>
        <strain evidence="2 3">CI_885</strain>
    </source>
</reference>
<name>A0A0N0IV61_CHRID</name>
<dbReference type="RefSeq" id="WP_062701194.1">
    <property type="nucleotide sequence ID" value="NZ_LJOD01000011.1"/>
</dbReference>
<dbReference type="PROSITE" id="PS51186">
    <property type="entry name" value="GNAT"/>
    <property type="match status" value="1"/>
</dbReference>
<dbReference type="PANTHER" id="PTHR43792:SF1">
    <property type="entry name" value="N-ACETYLTRANSFERASE DOMAIN-CONTAINING PROTEIN"/>
    <property type="match status" value="1"/>
</dbReference>
<dbReference type="OrthoDB" id="9788916at2"/>
<dbReference type="Pfam" id="PF13302">
    <property type="entry name" value="Acetyltransf_3"/>
    <property type="match status" value="1"/>
</dbReference>
<evidence type="ECO:0000259" key="1">
    <source>
        <dbReference type="PROSITE" id="PS51186"/>
    </source>
</evidence>
<dbReference type="InterPro" id="IPR016181">
    <property type="entry name" value="Acyl_CoA_acyltransferase"/>
</dbReference>
<dbReference type="PANTHER" id="PTHR43792">
    <property type="entry name" value="GNAT FAMILY, PUTATIVE (AFU_ORTHOLOGUE AFUA_3G00765)-RELATED-RELATED"/>
    <property type="match status" value="1"/>
</dbReference>